<keyword evidence="2" id="KW-1185">Reference proteome</keyword>
<dbReference type="Proteomes" id="UP000295182">
    <property type="component" value="Unassembled WGS sequence"/>
</dbReference>
<evidence type="ECO:0000313" key="1">
    <source>
        <dbReference type="EMBL" id="TCP16022.1"/>
    </source>
</evidence>
<dbReference type="EMBL" id="SLXH01000021">
    <property type="protein sequence ID" value="TCP16022.1"/>
    <property type="molecule type" value="Genomic_DNA"/>
</dbReference>
<accession>A0A4R2N593</accession>
<evidence type="ECO:0000313" key="2">
    <source>
        <dbReference type="Proteomes" id="UP000295182"/>
    </source>
</evidence>
<comment type="caution">
    <text evidence="1">The sequence shown here is derived from an EMBL/GenBank/DDBJ whole genome shotgun (WGS) entry which is preliminary data.</text>
</comment>
<name>A0A4R2N593_9BURK</name>
<dbReference type="AlphaFoldDB" id="A0A4R2N593"/>
<reference evidence="1 2" key="1">
    <citation type="submission" date="2019-03" db="EMBL/GenBank/DDBJ databases">
        <title>Genomic Encyclopedia of Type Strains, Phase IV (KMG-IV): sequencing the most valuable type-strain genomes for metagenomic binning, comparative biology and taxonomic classification.</title>
        <authorList>
            <person name="Goeker M."/>
        </authorList>
    </citation>
    <scope>NUCLEOTIDE SEQUENCE [LARGE SCALE GENOMIC DNA]</scope>
    <source>
        <strain evidence="1 2">DSM 1837</strain>
    </source>
</reference>
<proteinExistence type="predicted"/>
<organism evidence="1 2">
    <name type="scientific">Simplicispira metamorpha</name>
    <dbReference type="NCBI Taxonomy" id="80881"/>
    <lineage>
        <taxon>Bacteria</taxon>
        <taxon>Pseudomonadati</taxon>
        <taxon>Pseudomonadota</taxon>
        <taxon>Betaproteobacteria</taxon>
        <taxon>Burkholderiales</taxon>
        <taxon>Comamonadaceae</taxon>
        <taxon>Simplicispira</taxon>
    </lineage>
</organism>
<protein>
    <submittedName>
        <fullName evidence="1">Uncharacterized protein DUF1016</fullName>
    </submittedName>
</protein>
<sequence length="85" mass="9882">MSLSVVPPADYGDFLHEVKVQIRQRQYQALRAANKELLTLYWWLGEVICRKQAEQGWAKLWSKPWPVICKWSFRGATGFLPKTCG</sequence>
<gene>
    <name evidence="1" type="ORF">EV674_12110</name>
</gene>